<comment type="subunit">
    <text evidence="5">Part of the 50S ribosomal subunit; part of the 5S rRNA/L5/L18/L25 subcomplex. Contacts the 5S rRNA. Binds to the 5S rRNA independently of L5 and L18.</text>
</comment>
<dbReference type="EMBL" id="ADVG01000002">
    <property type="protein sequence ID" value="EFH87358.1"/>
    <property type="molecule type" value="Genomic_DNA"/>
</dbReference>
<dbReference type="AlphaFoldDB" id="D6TNM7"/>
<evidence type="ECO:0000313" key="9">
    <source>
        <dbReference type="EMBL" id="EFH87358.1"/>
    </source>
</evidence>
<dbReference type="GO" id="GO:0008097">
    <property type="term" value="F:5S rRNA binding"/>
    <property type="evidence" value="ECO:0007669"/>
    <property type="project" value="InterPro"/>
</dbReference>
<reference evidence="9 10" key="1">
    <citation type="journal article" date="2011" name="Stand. Genomic Sci.">
        <title>Non-contiguous finished genome sequence and contextual data of the filamentous soil bacterium Ktedonobacter racemifer type strain (SOSP1-21).</title>
        <authorList>
            <person name="Chang Y.J."/>
            <person name="Land M."/>
            <person name="Hauser L."/>
            <person name="Chertkov O."/>
            <person name="Del Rio T.G."/>
            <person name="Nolan M."/>
            <person name="Copeland A."/>
            <person name="Tice H."/>
            <person name="Cheng J.F."/>
            <person name="Lucas S."/>
            <person name="Han C."/>
            <person name="Goodwin L."/>
            <person name="Pitluck S."/>
            <person name="Ivanova N."/>
            <person name="Ovchinikova G."/>
            <person name="Pati A."/>
            <person name="Chen A."/>
            <person name="Palaniappan K."/>
            <person name="Mavromatis K."/>
            <person name="Liolios K."/>
            <person name="Brettin T."/>
            <person name="Fiebig A."/>
            <person name="Rohde M."/>
            <person name="Abt B."/>
            <person name="Goker M."/>
            <person name="Detter J.C."/>
            <person name="Woyke T."/>
            <person name="Bristow J."/>
            <person name="Eisen J.A."/>
            <person name="Markowitz V."/>
            <person name="Hugenholtz P."/>
            <person name="Kyrpides N.C."/>
            <person name="Klenk H.P."/>
            <person name="Lapidus A."/>
        </authorList>
    </citation>
    <scope>NUCLEOTIDE SEQUENCE [LARGE SCALE GENOMIC DNA]</scope>
    <source>
        <strain evidence="10">DSM 44963</strain>
    </source>
</reference>
<dbReference type="STRING" id="485913.Krac_8689"/>
<keyword evidence="1 5" id="KW-0699">rRNA-binding</keyword>
<feature type="domain" description="Large ribosomal subunit protein bL25 L25" evidence="7">
    <location>
        <begin position="9"/>
        <end position="93"/>
    </location>
</feature>
<name>D6TNM7_KTERA</name>
<dbReference type="GO" id="GO:0003735">
    <property type="term" value="F:structural constituent of ribosome"/>
    <property type="evidence" value="ECO:0007669"/>
    <property type="project" value="InterPro"/>
</dbReference>
<dbReference type="InterPro" id="IPR029751">
    <property type="entry name" value="Ribosomal_L25_dom"/>
</dbReference>
<dbReference type="InterPro" id="IPR020930">
    <property type="entry name" value="Ribosomal_uL5_bac-type"/>
</dbReference>
<dbReference type="PANTHER" id="PTHR33284">
    <property type="entry name" value="RIBOSOMAL PROTEIN L25/GLN-TRNA SYNTHETASE, ANTI-CODON-BINDING DOMAIN-CONTAINING PROTEIN"/>
    <property type="match status" value="1"/>
</dbReference>
<dbReference type="PANTHER" id="PTHR33284:SF1">
    <property type="entry name" value="RIBOSOMAL PROTEIN L25_GLN-TRNA SYNTHETASE, ANTI-CODON-BINDING DOMAIN-CONTAINING PROTEIN"/>
    <property type="match status" value="1"/>
</dbReference>
<keyword evidence="10" id="KW-1185">Reference proteome</keyword>
<keyword evidence="4 5" id="KW-0687">Ribonucleoprotein</keyword>
<dbReference type="GO" id="GO:0006412">
    <property type="term" value="P:translation"/>
    <property type="evidence" value="ECO:0007669"/>
    <property type="project" value="UniProtKB-UniRule"/>
</dbReference>
<dbReference type="InterPro" id="IPR020057">
    <property type="entry name" value="Ribosomal_bL25_b-dom"/>
</dbReference>
<protein>
    <recommendedName>
        <fullName evidence="5">Large ribosomal subunit protein bL25</fullName>
    </recommendedName>
    <alternativeName>
        <fullName evidence="5">General stress protein CTC</fullName>
    </alternativeName>
</protein>
<dbReference type="RefSeq" id="WP_007912433.1">
    <property type="nucleotide sequence ID" value="NZ_ADVG01000002.1"/>
</dbReference>
<dbReference type="InParanoid" id="D6TNM7"/>
<dbReference type="SUPFAM" id="SSF50715">
    <property type="entry name" value="Ribosomal protein L25-like"/>
    <property type="match status" value="1"/>
</dbReference>
<feature type="region of interest" description="Disordered" evidence="6">
    <location>
        <begin position="175"/>
        <end position="212"/>
    </location>
</feature>
<dbReference type="HAMAP" id="MF_01334">
    <property type="entry name" value="Ribosomal_bL25_CTC"/>
    <property type="match status" value="1"/>
</dbReference>
<feature type="compositionally biased region" description="Low complexity" evidence="6">
    <location>
        <begin position="194"/>
        <end position="212"/>
    </location>
</feature>
<evidence type="ECO:0000259" key="7">
    <source>
        <dbReference type="Pfam" id="PF01386"/>
    </source>
</evidence>
<dbReference type="GO" id="GO:0022625">
    <property type="term" value="C:cytosolic large ribosomal subunit"/>
    <property type="evidence" value="ECO:0007669"/>
    <property type="project" value="TreeGrafter"/>
</dbReference>
<dbReference type="InterPro" id="IPR011035">
    <property type="entry name" value="Ribosomal_bL25/Gln-tRNA_synth"/>
</dbReference>
<evidence type="ECO:0000256" key="4">
    <source>
        <dbReference type="ARBA" id="ARBA00023274"/>
    </source>
</evidence>
<keyword evidence="2 5" id="KW-0694">RNA-binding</keyword>
<dbReference type="FunCoup" id="D6TNM7">
    <property type="interactions" value="405"/>
</dbReference>
<dbReference type="InterPro" id="IPR001021">
    <property type="entry name" value="Ribosomal_bL25_long"/>
</dbReference>
<proteinExistence type="inferred from homology"/>
<sequence length="212" mass="22872">MAKQIEMDVAPREVFGKKTKSLRRQGLIPGNIGGHKADSVAIQFEAKVFKRLQHENRAGSIYALNLPGKGAETVLVHHVEHNTVSGEIQHVDFSRVSMDEQVSIKVPLHFVGESPALKDTKGTLLHMDALEVQCRASDILPAIEVDLSPLKTLDDTIYARDIKLPKGFKLVGDPEESVAKVAPPKVELPEAEAAEAAAEAAPAAESESTASE</sequence>
<dbReference type="NCBIfam" id="TIGR00731">
    <property type="entry name" value="bL25_bact_ctc"/>
    <property type="match status" value="1"/>
</dbReference>
<dbReference type="Pfam" id="PF01386">
    <property type="entry name" value="Ribosomal_L25p"/>
    <property type="match status" value="1"/>
</dbReference>
<comment type="function">
    <text evidence="5">This is one of the proteins that binds to the 5S RNA in the ribosome where it forms part of the central protuberance.</text>
</comment>
<dbReference type="Pfam" id="PF14693">
    <property type="entry name" value="Ribosomal_TL5_C"/>
    <property type="match status" value="1"/>
</dbReference>
<evidence type="ECO:0000256" key="1">
    <source>
        <dbReference type="ARBA" id="ARBA00022730"/>
    </source>
</evidence>
<evidence type="ECO:0000256" key="2">
    <source>
        <dbReference type="ARBA" id="ARBA00022884"/>
    </source>
</evidence>
<dbReference type="Gene3D" id="2.40.240.10">
    <property type="entry name" value="Ribosomal Protein L25, Chain P"/>
    <property type="match status" value="1"/>
</dbReference>
<dbReference type="eggNOG" id="COG1825">
    <property type="taxonomic scope" value="Bacteria"/>
</dbReference>
<dbReference type="InterPro" id="IPR020056">
    <property type="entry name" value="Rbsml_bL25/Gln-tRNA_synth_N"/>
</dbReference>
<evidence type="ECO:0000256" key="3">
    <source>
        <dbReference type="ARBA" id="ARBA00022980"/>
    </source>
</evidence>
<evidence type="ECO:0000259" key="8">
    <source>
        <dbReference type="Pfam" id="PF14693"/>
    </source>
</evidence>
<dbReference type="InterPro" id="IPR037121">
    <property type="entry name" value="Ribosomal_bL25_C"/>
</dbReference>
<evidence type="ECO:0000256" key="6">
    <source>
        <dbReference type="SAM" id="MobiDB-lite"/>
    </source>
</evidence>
<dbReference type="OrthoDB" id="9790002at2"/>
<gene>
    <name evidence="5" type="primary">rplY</name>
    <name evidence="5" type="synonym">ctc</name>
    <name evidence="9" type="ORF">Krac_8689</name>
</gene>
<dbReference type="CDD" id="cd00495">
    <property type="entry name" value="Ribosomal_L25_TL5_CTC"/>
    <property type="match status" value="1"/>
</dbReference>
<keyword evidence="3 5" id="KW-0689">Ribosomal protein</keyword>
<evidence type="ECO:0000256" key="5">
    <source>
        <dbReference type="HAMAP-Rule" id="MF_01334"/>
    </source>
</evidence>
<evidence type="ECO:0000313" key="10">
    <source>
        <dbReference type="Proteomes" id="UP000004508"/>
    </source>
</evidence>
<dbReference type="Gene3D" id="2.170.120.20">
    <property type="entry name" value="Ribosomal protein L25, beta domain"/>
    <property type="match status" value="1"/>
</dbReference>
<accession>D6TNM7</accession>
<comment type="similarity">
    <text evidence="5">Belongs to the bacterial ribosomal protein bL25 family. CTC subfamily.</text>
</comment>
<feature type="domain" description="Large ribosomal subunit protein bL25 beta" evidence="8">
    <location>
        <begin position="102"/>
        <end position="185"/>
    </location>
</feature>
<comment type="caution">
    <text evidence="9">The sequence shown here is derived from an EMBL/GenBank/DDBJ whole genome shotgun (WGS) entry which is preliminary data.</text>
</comment>
<dbReference type="Proteomes" id="UP000004508">
    <property type="component" value="Unassembled WGS sequence"/>
</dbReference>
<organism evidence="9 10">
    <name type="scientific">Ktedonobacter racemifer DSM 44963</name>
    <dbReference type="NCBI Taxonomy" id="485913"/>
    <lineage>
        <taxon>Bacteria</taxon>
        <taxon>Bacillati</taxon>
        <taxon>Chloroflexota</taxon>
        <taxon>Ktedonobacteria</taxon>
        <taxon>Ktedonobacterales</taxon>
        <taxon>Ktedonobacteraceae</taxon>
        <taxon>Ktedonobacter</taxon>
    </lineage>
</organism>